<reference evidence="4" key="1">
    <citation type="submission" date="2022-09" db="EMBL/GenBank/DDBJ databases">
        <title>Fusarium specimens isolated from Avocado Roots.</title>
        <authorList>
            <person name="Stajich J."/>
            <person name="Roper C."/>
            <person name="Heimlech-Rivalta G."/>
        </authorList>
    </citation>
    <scope>NUCLEOTIDE SEQUENCE</scope>
    <source>
        <strain evidence="4">CF00136</strain>
    </source>
</reference>
<dbReference type="PANTHER" id="PTHR45348:SF2">
    <property type="entry name" value="ZINC-TYPE ALCOHOL DEHYDROGENASE-LIKE PROTEIN C2E1P3.01"/>
    <property type="match status" value="1"/>
</dbReference>
<evidence type="ECO:0000259" key="3">
    <source>
        <dbReference type="SMART" id="SM00829"/>
    </source>
</evidence>
<dbReference type="GO" id="GO:0016651">
    <property type="term" value="F:oxidoreductase activity, acting on NAD(P)H"/>
    <property type="evidence" value="ECO:0007669"/>
    <property type="project" value="InterPro"/>
</dbReference>
<evidence type="ECO:0000256" key="2">
    <source>
        <dbReference type="ARBA" id="ARBA00023002"/>
    </source>
</evidence>
<keyword evidence="2" id="KW-0560">Oxidoreductase</keyword>
<dbReference type="EMBL" id="JAOQAZ010000046">
    <property type="protein sequence ID" value="KAJ4245519.1"/>
    <property type="molecule type" value="Genomic_DNA"/>
</dbReference>
<dbReference type="Gene3D" id="3.40.50.720">
    <property type="entry name" value="NAD(P)-binding Rossmann-like Domain"/>
    <property type="match status" value="1"/>
</dbReference>
<dbReference type="InterPro" id="IPR011032">
    <property type="entry name" value="GroES-like_sf"/>
</dbReference>
<keyword evidence="5" id="KW-1185">Reference proteome</keyword>
<evidence type="ECO:0000256" key="1">
    <source>
        <dbReference type="ARBA" id="ARBA00008072"/>
    </source>
</evidence>
<dbReference type="InterPro" id="IPR036291">
    <property type="entry name" value="NAD(P)-bd_dom_sf"/>
</dbReference>
<comment type="similarity">
    <text evidence="1">Belongs to the zinc-containing alcohol dehydrogenase family.</text>
</comment>
<dbReference type="SUPFAM" id="SSF50129">
    <property type="entry name" value="GroES-like"/>
    <property type="match status" value="1"/>
</dbReference>
<accession>A0A9W8V871</accession>
<dbReference type="Pfam" id="PF08240">
    <property type="entry name" value="ADH_N"/>
    <property type="match status" value="1"/>
</dbReference>
<dbReference type="InterPro" id="IPR013154">
    <property type="entry name" value="ADH-like_N"/>
</dbReference>
<dbReference type="SMART" id="SM00829">
    <property type="entry name" value="PKS_ER"/>
    <property type="match status" value="1"/>
</dbReference>
<dbReference type="InterPro" id="IPR020843">
    <property type="entry name" value="ER"/>
</dbReference>
<dbReference type="OrthoDB" id="3509362at2759"/>
<dbReference type="PANTHER" id="PTHR45348">
    <property type="entry name" value="HYPOTHETICAL OXIDOREDUCTASE (EUROFUNG)"/>
    <property type="match status" value="1"/>
</dbReference>
<dbReference type="Proteomes" id="UP001152049">
    <property type="component" value="Unassembled WGS sequence"/>
</dbReference>
<organism evidence="4 5">
    <name type="scientific">Fusarium torreyae</name>
    <dbReference type="NCBI Taxonomy" id="1237075"/>
    <lineage>
        <taxon>Eukaryota</taxon>
        <taxon>Fungi</taxon>
        <taxon>Dikarya</taxon>
        <taxon>Ascomycota</taxon>
        <taxon>Pezizomycotina</taxon>
        <taxon>Sordariomycetes</taxon>
        <taxon>Hypocreomycetidae</taxon>
        <taxon>Hypocreales</taxon>
        <taxon>Nectriaceae</taxon>
        <taxon>Fusarium</taxon>
    </lineage>
</organism>
<name>A0A9W8V871_9HYPO</name>
<proteinExistence type="inferred from homology"/>
<sequence>MENKAFWLNGPGTLPHVGAAAVPVPSEDELLVQVKAVAVQPGEWKIQAGLIPIPLNYPAVIGVSLSGIVEKVGPGVDRFQPGDRVACNSTGTLRNDHRYGAYQKYCLVPQSLTSKIYTTAFEEAAATATAYGAFSALFLHLGLEKSDLNAVTSIEREERVLIWGASSSFGAAATQIARKAGYIVIGVASNRNRYLVDRFGASHFADRNADSVVDDVTKLGPFKAVLAAADSADDQVKIGSILNNLGGGHFLSTMGVRTGVELPPGVTGSFQQFLDDYLDPKYGEFTRWVWWNALEDAFRSEWLKTVPLEVVGGLAKVSEAWRALETGQVSGKRLIILPNAD</sequence>
<gene>
    <name evidence="4" type="ORF">NW762_014028</name>
</gene>
<comment type="caution">
    <text evidence="4">The sequence shown here is derived from an EMBL/GenBank/DDBJ whole genome shotgun (WGS) entry which is preliminary data.</text>
</comment>
<evidence type="ECO:0000313" key="5">
    <source>
        <dbReference type="Proteomes" id="UP001152049"/>
    </source>
</evidence>
<dbReference type="SUPFAM" id="SSF51735">
    <property type="entry name" value="NAD(P)-binding Rossmann-fold domains"/>
    <property type="match status" value="1"/>
</dbReference>
<dbReference type="CDD" id="cd08249">
    <property type="entry name" value="enoyl_reductase_like"/>
    <property type="match status" value="1"/>
</dbReference>
<evidence type="ECO:0000313" key="4">
    <source>
        <dbReference type="EMBL" id="KAJ4245519.1"/>
    </source>
</evidence>
<feature type="domain" description="Enoyl reductase (ER)" evidence="3">
    <location>
        <begin position="12"/>
        <end position="335"/>
    </location>
</feature>
<dbReference type="InterPro" id="IPR047122">
    <property type="entry name" value="Trans-enoyl_RdTase-like"/>
</dbReference>
<protein>
    <recommendedName>
        <fullName evidence="3">Enoyl reductase (ER) domain-containing protein</fullName>
    </recommendedName>
</protein>
<dbReference type="AlphaFoldDB" id="A0A9W8V871"/>
<dbReference type="Gene3D" id="3.90.180.10">
    <property type="entry name" value="Medium-chain alcohol dehydrogenases, catalytic domain"/>
    <property type="match status" value="1"/>
</dbReference>